<evidence type="ECO:0000313" key="3">
    <source>
        <dbReference type="Proteomes" id="UP000199529"/>
    </source>
</evidence>
<keyword evidence="3" id="KW-1185">Reference proteome</keyword>
<name>A0A1H3G5I5_9PSEU</name>
<dbReference type="Proteomes" id="UP000199529">
    <property type="component" value="Unassembled WGS sequence"/>
</dbReference>
<evidence type="ECO:0000256" key="1">
    <source>
        <dbReference type="SAM" id="MobiDB-lite"/>
    </source>
</evidence>
<proteinExistence type="predicted"/>
<dbReference type="STRING" id="418495.SAMN05216215_101824"/>
<gene>
    <name evidence="2" type="ORF">SAMN05216215_101824</name>
</gene>
<protein>
    <submittedName>
        <fullName evidence="2">Uncharacterized protein</fullName>
    </submittedName>
</protein>
<dbReference type="AlphaFoldDB" id="A0A1H3G5I5"/>
<feature type="region of interest" description="Disordered" evidence="1">
    <location>
        <begin position="44"/>
        <end position="73"/>
    </location>
</feature>
<reference evidence="3" key="1">
    <citation type="submission" date="2016-10" db="EMBL/GenBank/DDBJ databases">
        <authorList>
            <person name="Varghese N."/>
            <person name="Submissions S."/>
        </authorList>
    </citation>
    <scope>NUCLEOTIDE SEQUENCE [LARGE SCALE GENOMIC DNA]</scope>
    <source>
        <strain evidence="3">CGMCC 4.3530</strain>
    </source>
</reference>
<organism evidence="2 3">
    <name type="scientific">Saccharopolyspora shandongensis</name>
    <dbReference type="NCBI Taxonomy" id="418495"/>
    <lineage>
        <taxon>Bacteria</taxon>
        <taxon>Bacillati</taxon>
        <taxon>Actinomycetota</taxon>
        <taxon>Actinomycetes</taxon>
        <taxon>Pseudonocardiales</taxon>
        <taxon>Pseudonocardiaceae</taxon>
        <taxon>Saccharopolyspora</taxon>
    </lineage>
</organism>
<sequence>MSNEDIEGNEWDAYVTLSCTARTNMGSPTGRESYGDGGLIVVAGVTPGQGGREGRPQGEADQVIGHSMTGRYA</sequence>
<evidence type="ECO:0000313" key="2">
    <source>
        <dbReference type="EMBL" id="SDX97619.1"/>
    </source>
</evidence>
<dbReference type="EMBL" id="FNOK01000018">
    <property type="protein sequence ID" value="SDX97619.1"/>
    <property type="molecule type" value="Genomic_DNA"/>
</dbReference>
<accession>A0A1H3G5I5</accession>